<name>A0AAV4XYM7_CAEEX</name>
<sequence>MRSFIRDYPVSEIKNRKRSKVRNRSRSKLPSFQKAGTKAGELRTLSSHPLRVPDAVCACATFVKVCRSAPSSTVKPTGSTGEQQHNANSVSQNSLPASSALCRIAQQPDAQLN</sequence>
<protein>
    <submittedName>
        <fullName evidence="2">Uncharacterized protein</fullName>
    </submittedName>
</protein>
<feature type="compositionally biased region" description="Basic residues" evidence="1">
    <location>
        <begin position="15"/>
        <end position="27"/>
    </location>
</feature>
<evidence type="ECO:0000313" key="2">
    <source>
        <dbReference type="EMBL" id="GIY99413.1"/>
    </source>
</evidence>
<dbReference type="EMBL" id="BPLR01018420">
    <property type="protein sequence ID" value="GIY99413.1"/>
    <property type="molecule type" value="Genomic_DNA"/>
</dbReference>
<keyword evidence="3" id="KW-1185">Reference proteome</keyword>
<evidence type="ECO:0000256" key="1">
    <source>
        <dbReference type="SAM" id="MobiDB-lite"/>
    </source>
</evidence>
<evidence type="ECO:0000313" key="3">
    <source>
        <dbReference type="Proteomes" id="UP001054945"/>
    </source>
</evidence>
<gene>
    <name evidence="2" type="ORF">CEXT_211151</name>
</gene>
<feature type="region of interest" description="Disordered" evidence="1">
    <location>
        <begin position="1"/>
        <end position="38"/>
    </location>
</feature>
<feature type="region of interest" description="Disordered" evidence="1">
    <location>
        <begin position="69"/>
        <end position="94"/>
    </location>
</feature>
<proteinExistence type="predicted"/>
<comment type="caution">
    <text evidence="2">The sequence shown here is derived from an EMBL/GenBank/DDBJ whole genome shotgun (WGS) entry which is preliminary data.</text>
</comment>
<accession>A0AAV4XYM7</accession>
<reference evidence="2 3" key="1">
    <citation type="submission" date="2021-06" db="EMBL/GenBank/DDBJ databases">
        <title>Caerostris extrusa draft genome.</title>
        <authorList>
            <person name="Kono N."/>
            <person name="Arakawa K."/>
        </authorList>
    </citation>
    <scope>NUCLEOTIDE SEQUENCE [LARGE SCALE GENOMIC DNA]</scope>
</reference>
<dbReference type="Proteomes" id="UP001054945">
    <property type="component" value="Unassembled WGS sequence"/>
</dbReference>
<dbReference type="AlphaFoldDB" id="A0AAV4XYM7"/>
<organism evidence="2 3">
    <name type="scientific">Caerostris extrusa</name>
    <name type="common">Bark spider</name>
    <name type="synonym">Caerostris bankana</name>
    <dbReference type="NCBI Taxonomy" id="172846"/>
    <lineage>
        <taxon>Eukaryota</taxon>
        <taxon>Metazoa</taxon>
        <taxon>Ecdysozoa</taxon>
        <taxon>Arthropoda</taxon>
        <taxon>Chelicerata</taxon>
        <taxon>Arachnida</taxon>
        <taxon>Araneae</taxon>
        <taxon>Araneomorphae</taxon>
        <taxon>Entelegynae</taxon>
        <taxon>Araneoidea</taxon>
        <taxon>Araneidae</taxon>
        <taxon>Caerostris</taxon>
    </lineage>
</organism>